<name>A0ABR9IDU2_9PSEU</name>
<evidence type="ECO:0000313" key="1">
    <source>
        <dbReference type="EMBL" id="MBE1501361.1"/>
    </source>
</evidence>
<sequence>MTDWIDRLAGELDPLPPRPTEADVLGPLTVMNLIRRAKGERELTPDEAMADAVRFWERLCADPEVRERHDAWLADLIAKARAASEADEAAMRRGNV</sequence>
<dbReference type="RefSeq" id="WP_086862633.1">
    <property type="nucleotide sequence ID" value="NZ_JADBEG010000001.1"/>
</dbReference>
<protein>
    <submittedName>
        <fullName evidence="1">Uncharacterized protein</fullName>
    </submittedName>
</protein>
<reference evidence="1 2" key="1">
    <citation type="submission" date="2020-10" db="EMBL/GenBank/DDBJ databases">
        <title>Sequencing the genomes of 1000 actinobacteria strains.</title>
        <authorList>
            <person name="Klenk H.-P."/>
        </authorList>
    </citation>
    <scope>NUCLEOTIDE SEQUENCE [LARGE SCALE GENOMIC DNA]</scope>
    <source>
        <strain evidence="1 2">DSM 44653</strain>
    </source>
</reference>
<organism evidence="1 2">
    <name type="scientific">Amycolatopsis lexingtonensis</name>
    <dbReference type="NCBI Taxonomy" id="218822"/>
    <lineage>
        <taxon>Bacteria</taxon>
        <taxon>Bacillati</taxon>
        <taxon>Actinomycetota</taxon>
        <taxon>Actinomycetes</taxon>
        <taxon>Pseudonocardiales</taxon>
        <taxon>Pseudonocardiaceae</taxon>
        <taxon>Amycolatopsis</taxon>
    </lineage>
</organism>
<evidence type="ECO:0000313" key="2">
    <source>
        <dbReference type="Proteomes" id="UP000631670"/>
    </source>
</evidence>
<proteinExistence type="predicted"/>
<comment type="caution">
    <text evidence="1">The sequence shown here is derived from an EMBL/GenBank/DDBJ whole genome shotgun (WGS) entry which is preliminary data.</text>
</comment>
<dbReference type="Proteomes" id="UP000631670">
    <property type="component" value="Unassembled WGS sequence"/>
</dbReference>
<gene>
    <name evidence="1" type="ORF">H4696_008461</name>
</gene>
<keyword evidence="2" id="KW-1185">Reference proteome</keyword>
<accession>A0ABR9IDU2</accession>
<dbReference type="EMBL" id="JADBEG010000001">
    <property type="protein sequence ID" value="MBE1501361.1"/>
    <property type="molecule type" value="Genomic_DNA"/>
</dbReference>